<dbReference type="EMBL" id="REGN01013980">
    <property type="protein sequence ID" value="RMZ93230.1"/>
    <property type="molecule type" value="Genomic_DNA"/>
</dbReference>
<feature type="non-terminal residue" evidence="2">
    <location>
        <position position="1"/>
    </location>
</feature>
<evidence type="ECO:0000256" key="1">
    <source>
        <dbReference type="SAM" id="MobiDB-lite"/>
    </source>
</evidence>
<proteinExistence type="predicted"/>
<protein>
    <submittedName>
        <fullName evidence="2">Uncharacterized protein</fullName>
    </submittedName>
</protein>
<sequence length="125" mass="14714">NRTSKCWEYFQLKKLKNISENKKDKNGKELSKKVVSCLFMTENGLCNFHIRHNDNSTSKMSRHLSTKHGISHAKSSDENEADPLFCKSLKPNFKIPSRKELSDLSTKYYEEQKTLLNKKLMNYYF</sequence>
<keyword evidence="3" id="KW-1185">Reference proteome</keyword>
<dbReference type="Proteomes" id="UP000276133">
    <property type="component" value="Unassembled WGS sequence"/>
</dbReference>
<feature type="compositionally biased region" description="Basic residues" evidence="1">
    <location>
        <begin position="60"/>
        <end position="71"/>
    </location>
</feature>
<feature type="region of interest" description="Disordered" evidence="1">
    <location>
        <begin position="57"/>
        <end position="80"/>
    </location>
</feature>
<gene>
    <name evidence="2" type="ORF">BpHYR1_027469</name>
</gene>
<name>A0A3M7P314_BRAPC</name>
<dbReference type="AlphaFoldDB" id="A0A3M7P314"/>
<accession>A0A3M7P314</accession>
<evidence type="ECO:0000313" key="3">
    <source>
        <dbReference type="Proteomes" id="UP000276133"/>
    </source>
</evidence>
<organism evidence="2 3">
    <name type="scientific">Brachionus plicatilis</name>
    <name type="common">Marine rotifer</name>
    <name type="synonym">Brachionus muelleri</name>
    <dbReference type="NCBI Taxonomy" id="10195"/>
    <lineage>
        <taxon>Eukaryota</taxon>
        <taxon>Metazoa</taxon>
        <taxon>Spiralia</taxon>
        <taxon>Gnathifera</taxon>
        <taxon>Rotifera</taxon>
        <taxon>Eurotatoria</taxon>
        <taxon>Monogononta</taxon>
        <taxon>Pseudotrocha</taxon>
        <taxon>Ploima</taxon>
        <taxon>Brachionidae</taxon>
        <taxon>Brachionus</taxon>
    </lineage>
</organism>
<reference evidence="2 3" key="1">
    <citation type="journal article" date="2018" name="Sci. Rep.">
        <title>Genomic signatures of local adaptation to the degree of environmental predictability in rotifers.</title>
        <authorList>
            <person name="Franch-Gras L."/>
            <person name="Hahn C."/>
            <person name="Garcia-Roger E.M."/>
            <person name="Carmona M.J."/>
            <person name="Serra M."/>
            <person name="Gomez A."/>
        </authorList>
    </citation>
    <scope>NUCLEOTIDE SEQUENCE [LARGE SCALE GENOMIC DNA]</scope>
    <source>
        <strain evidence="2">HYR1</strain>
    </source>
</reference>
<evidence type="ECO:0000313" key="2">
    <source>
        <dbReference type="EMBL" id="RMZ93230.1"/>
    </source>
</evidence>
<comment type="caution">
    <text evidence="2">The sequence shown here is derived from an EMBL/GenBank/DDBJ whole genome shotgun (WGS) entry which is preliminary data.</text>
</comment>